<feature type="DNA-binding region" description="Integrase-type" evidence="12">
    <location>
        <begin position="281"/>
        <end position="328"/>
    </location>
</feature>
<evidence type="ECO:0000256" key="6">
    <source>
        <dbReference type="ARBA" id="ARBA00022801"/>
    </source>
</evidence>
<reference evidence="16" key="1">
    <citation type="submission" date="2017-11" db="EMBL/GenBank/DDBJ databases">
        <authorList>
            <person name="Lima N.C."/>
            <person name="Parody-Merino A.M."/>
            <person name="Battley P.F."/>
            <person name="Fidler A.E."/>
            <person name="Prosdocimi F."/>
        </authorList>
    </citation>
    <scope>NUCLEOTIDE SEQUENCE [LARGE SCALE GENOMIC DNA]</scope>
</reference>
<evidence type="ECO:0000256" key="8">
    <source>
        <dbReference type="ARBA" id="ARBA00022908"/>
    </source>
</evidence>
<dbReference type="PANTHER" id="PTHR41694">
    <property type="entry name" value="ENDOGENOUS RETROVIRUS GROUP K MEMBER POL PROTEIN"/>
    <property type="match status" value="1"/>
</dbReference>
<evidence type="ECO:0000256" key="11">
    <source>
        <dbReference type="ARBA" id="ARBA00023268"/>
    </source>
</evidence>
<evidence type="ECO:0000256" key="4">
    <source>
        <dbReference type="ARBA" id="ARBA00022723"/>
    </source>
</evidence>
<evidence type="ECO:0000256" key="3">
    <source>
        <dbReference type="ARBA" id="ARBA00022722"/>
    </source>
</evidence>
<evidence type="ECO:0000313" key="16">
    <source>
        <dbReference type="Proteomes" id="UP000233556"/>
    </source>
</evidence>
<evidence type="ECO:0000256" key="9">
    <source>
        <dbReference type="ARBA" id="ARBA00022918"/>
    </source>
</evidence>
<dbReference type="InterPro" id="IPR001037">
    <property type="entry name" value="Integrase_C_retrovir"/>
</dbReference>
<evidence type="ECO:0000256" key="2">
    <source>
        <dbReference type="ARBA" id="ARBA00022695"/>
    </source>
</evidence>
<keyword evidence="8" id="KW-0229">DNA integration</keyword>
<dbReference type="Pfam" id="PF00552">
    <property type="entry name" value="IN_DBD_C"/>
    <property type="match status" value="1"/>
</dbReference>
<keyword evidence="1" id="KW-0808">Transferase</keyword>
<dbReference type="Proteomes" id="UP000233556">
    <property type="component" value="Unassembled WGS sequence"/>
</dbReference>
<protein>
    <submittedName>
        <fullName evidence="15">Endogenous retrovirus group k member 25 pol</fullName>
    </submittedName>
</protein>
<keyword evidence="3" id="KW-0540">Nuclease</keyword>
<evidence type="ECO:0000256" key="10">
    <source>
        <dbReference type="ARBA" id="ARBA00023125"/>
    </source>
</evidence>
<dbReference type="PROSITE" id="PS51027">
    <property type="entry name" value="INTEGRASE_DBD"/>
    <property type="match status" value="1"/>
</dbReference>
<dbReference type="Gene3D" id="1.10.150.490">
    <property type="entry name" value="Retroviral GAG p10 protein"/>
    <property type="match status" value="1"/>
</dbReference>
<keyword evidence="4" id="KW-0479">Metal-binding</keyword>
<keyword evidence="5" id="KW-0255">Endonuclease</keyword>
<dbReference type="InterPro" id="IPR038124">
    <property type="entry name" value="B_retro_matrix_sf"/>
</dbReference>
<dbReference type="EMBL" id="KZ509855">
    <property type="protein sequence ID" value="PKU33657.1"/>
    <property type="molecule type" value="Genomic_DNA"/>
</dbReference>
<evidence type="ECO:0000256" key="12">
    <source>
        <dbReference type="PROSITE-ProRule" id="PRU00506"/>
    </source>
</evidence>
<dbReference type="GO" id="GO:0003677">
    <property type="term" value="F:DNA binding"/>
    <property type="evidence" value="ECO:0007669"/>
    <property type="project" value="UniProtKB-KW"/>
</dbReference>
<dbReference type="GO" id="GO:0035613">
    <property type="term" value="F:RNA stem-loop binding"/>
    <property type="evidence" value="ECO:0007669"/>
    <property type="project" value="TreeGrafter"/>
</dbReference>
<keyword evidence="6" id="KW-0378">Hydrolase</keyword>
<evidence type="ECO:0000256" key="7">
    <source>
        <dbReference type="ARBA" id="ARBA00022833"/>
    </source>
</evidence>
<dbReference type="GO" id="GO:0015074">
    <property type="term" value="P:DNA integration"/>
    <property type="evidence" value="ECO:0007669"/>
    <property type="project" value="UniProtKB-KW"/>
</dbReference>
<dbReference type="GO" id="GO:0003964">
    <property type="term" value="F:RNA-directed DNA polymerase activity"/>
    <property type="evidence" value="ECO:0007669"/>
    <property type="project" value="UniProtKB-KW"/>
</dbReference>
<name>A0A2I0TIK2_LIMLA</name>
<dbReference type="PANTHER" id="PTHR41694:SF4">
    <property type="entry name" value="ENDOGENOUS RETROVIRUS GROUP K MEMBER 10 POL PROTEIN-RELATED"/>
    <property type="match status" value="1"/>
</dbReference>
<keyword evidence="11" id="KW-0511">Multifunctional enzyme</keyword>
<evidence type="ECO:0000256" key="1">
    <source>
        <dbReference type="ARBA" id="ARBA00022679"/>
    </source>
</evidence>
<dbReference type="OrthoDB" id="9204471at2759"/>
<dbReference type="SUPFAM" id="SSF50122">
    <property type="entry name" value="DNA-binding domain of retroviral integrase"/>
    <property type="match status" value="1"/>
</dbReference>
<proteinExistence type="predicted"/>
<sequence length="353" mass="38915">MGAQMSVEEKAICTLLLKILQSKGIKYDEYKIKLTLKWLKAKGEKADSVTAFAIETWQRAGEKIWEAAPHGDATAAEIMTTWRLILETLKEKQTERKALGTATAVLNTTPAAPPDKGDSTERTETNLIDFTETKKEPCQKPSAPLPSFDEPASRSEELDWPPPLNAGTSYDPVRRWREDQRQASADGAATVLTFPVIVKDGAPNEWKGCHRVARQRKYGVIQASGYLFTLSKGGTQGETPANRIAKALYVMNHLSLTGTDQLPPICKHFKSGQTVLGQQNVLVMARSPATGKWFGPVKLLTWGRGYACVVTENGPLWVPAQCIRPYVKNVNKEAGAQMTEEEASLDLTIFDGR</sequence>
<accession>A0A2I0TIK2</accession>
<feature type="domain" description="Integrase-type" evidence="14">
    <location>
        <begin position="281"/>
        <end position="328"/>
    </location>
</feature>
<keyword evidence="7" id="KW-0862">Zinc</keyword>
<organism evidence="15 16">
    <name type="scientific">Limosa lapponica baueri</name>
    <dbReference type="NCBI Taxonomy" id="1758121"/>
    <lineage>
        <taxon>Eukaryota</taxon>
        <taxon>Metazoa</taxon>
        <taxon>Chordata</taxon>
        <taxon>Craniata</taxon>
        <taxon>Vertebrata</taxon>
        <taxon>Euteleostomi</taxon>
        <taxon>Archelosauria</taxon>
        <taxon>Archosauria</taxon>
        <taxon>Dinosauria</taxon>
        <taxon>Saurischia</taxon>
        <taxon>Theropoda</taxon>
        <taxon>Coelurosauria</taxon>
        <taxon>Aves</taxon>
        <taxon>Neognathae</taxon>
        <taxon>Neoaves</taxon>
        <taxon>Charadriiformes</taxon>
        <taxon>Scolopacidae</taxon>
        <taxon>Limosa</taxon>
    </lineage>
</organism>
<evidence type="ECO:0000256" key="13">
    <source>
        <dbReference type="SAM" id="MobiDB-lite"/>
    </source>
</evidence>
<dbReference type="GO" id="GO:0004519">
    <property type="term" value="F:endonuclease activity"/>
    <property type="evidence" value="ECO:0007669"/>
    <property type="project" value="UniProtKB-KW"/>
</dbReference>
<dbReference type="GO" id="GO:0046872">
    <property type="term" value="F:metal ion binding"/>
    <property type="evidence" value="ECO:0007669"/>
    <property type="project" value="UniProtKB-KW"/>
</dbReference>
<dbReference type="AlphaFoldDB" id="A0A2I0TIK2"/>
<dbReference type="Gene3D" id="2.30.30.10">
    <property type="entry name" value="Integrase, C-terminal domain superfamily, retroviral"/>
    <property type="match status" value="1"/>
</dbReference>
<evidence type="ECO:0000259" key="14">
    <source>
        <dbReference type="PROSITE" id="PS51027"/>
    </source>
</evidence>
<evidence type="ECO:0000256" key="5">
    <source>
        <dbReference type="ARBA" id="ARBA00022759"/>
    </source>
</evidence>
<gene>
    <name evidence="15" type="ORF">llap_16038</name>
</gene>
<dbReference type="GO" id="GO:0016787">
    <property type="term" value="F:hydrolase activity"/>
    <property type="evidence" value="ECO:0007669"/>
    <property type="project" value="UniProtKB-KW"/>
</dbReference>
<keyword evidence="2" id="KW-0548">Nucleotidyltransferase</keyword>
<keyword evidence="10" id="KW-0238">DNA-binding</keyword>
<keyword evidence="9" id="KW-0695">RNA-directed DNA polymerase</keyword>
<dbReference type="InterPro" id="IPR036862">
    <property type="entry name" value="Integrase_C_dom_sf_retrovir"/>
</dbReference>
<keyword evidence="16" id="KW-1185">Reference proteome</keyword>
<reference evidence="16" key="2">
    <citation type="submission" date="2017-12" db="EMBL/GenBank/DDBJ databases">
        <title>Genome sequence of the Bar-tailed Godwit (Limosa lapponica baueri).</title>
        <authorList>
            <person name="Lima N.C.B."/>
            <person name="Parody-Merino A.M."/>
            <person name="Battley P.F."/>
            <person name="Fidler A.E."/>
            <person name="Prosdocimi F."/>
        </authorList>
    </citation>
    <scope>NUCLEOTIDE SEQUENCE [LARGE SCALE GENOMIC DNA]</scope>
</reference>
<feature type="region of interest" description="Disordered" evidence="13">
    <location>
        <begin position="132"/>
        <end position="171"/>
    </location>
</feature>
<evidence type="ECO:0000313" key="15">
    <source>
        <dbReference type="EMBL" id="PKU33657.1"/>
    </source>
</evidence>